<dbReference type="GO" id="GO:1903037">
    <property type="term" value="P:regulation of leukocyte cell-cell adhesion"/>
    <property type="evidence" value="ECO:0007669"/>
    <property type="project" value="UniProtKB-ARBA"/>
</dbReference>
<dbReference type="PANTHER" id="PTHR24100">
    <property type="entry name" value="BUTYROPHILIN"/>
    <property type="match status" value="1"/>
</dbReference>
<dbReference type="Proteomes" id="UP000472271">
    <property type="component" value="Chromosome 11"/>
</dbReference>
<evidence type="ECO:0000256" key="3">
    <source>
        <dbReference type="ARBA" id="ARBA00023136"/>
    </source>
</evidence>
<dbReference type="SMART" id="SM00408">
    <property type="entry name" value="IGc2"/>
    <property type="match status" value="2"/>
</dbReference>
<evidence type="ECO:0000256" key="6">
    <source>
        <dbReference type="ARBA" id="ARBA00023319"/>
    </source>
</evidence>
<dbReference type="SMART" id="SM00409">
    <property type="entry name" value="IG"/>
    <property type="match status" value="2"/>
</dbReference>
<evidence type="ECO:0000313" key="8">
    <source>
        <dbReference type="Ensembl" id="ENSSORP00005014088.1"/>
    </source>
</evidence>
<dbReference type="InterPro" id="IPR003599">
    <property type="entry name" value="Ig_sub"/>
</dbReference>
<dbReference type="PROSITE" id="PS50835">
    <property type="entry name" value="IG_LIKE"/>
    <property type="match status" value="2"/>
</dbReference>
<dbReference type="InterPro" id="IPR013106">
    <property type="entry name" value="Ig_V-set"/>
</dbReference>
<feature type="domain" description="Ig-like" evidence="7">
    <location>
        <begin position="130"/>
        <end position="238"/>
    </location>
</feature>
<evidence type="ECO:0000313" key="9">
    <source>
        <dbReference type="Proteomes" id="UP000472271"/>
    </source>
</evidence>
<dbReference type="GO" id="GO:0050852">
    <property type="term" value="P:T cell receptor signaling pathway"/>
    <property type="evidence" value="ECO:0007669"/>
    <property type="project" value="TreeGrafter"/>
</dbReference>
<organism evidence="8 9">
    <name type="scientific">Sphaeramia orbicularis</name>
    <name type="common">orbiculate cardinalfish</name>
    <dbReference type="NCBI Taxonomy" id="375764"/>
    <lineage>
        <taxon>Eukaryota</taxon>
        <taxon>Metazoa</taxon>
        <taxon>Chordata</taxon>
        <taxon>Craniata</taxon>
        <taxon>Vertebrata</taxon>
        <taxon>Euteleostomi</taxon>
        <taxon>Actinopterygii</taxon>
        <taxon>Neopterygii</taxon>
        <taxon>Teleostei</taxon>
        <taxon>Neoteleostei</taxon>
        <taxon>Acanthomorphata</taxon>
        <taxon>Gobiaria</taxon>
        <taxon>Kurtiformes</taxon>
        <taxon>Apogonoidei</taxon>
        <taxon>Apogonidae</taxon>
        <taxon>Apogoninae</taxon>
        <taxon>Sphaeramia</taxon>
    </lineage>
</organism>
<comment type="subcellular location">
    <subcellularLocation>
        <location evidence="1">Membrane</location>
    </subcellularLocation>
</comment>
<dbReference type="InterPro" id="IPR013783">
    <property type="entry name" value="Ig-like_fold"/>
</dbReference>
<proteinExistence type="predicted"/>
<evidence type="ECO:0000256" key="5">
    <source>
        <dbReference type="ARBA" id="ARBA00023180"/>
    </source>
</evidence>
<keyword evidence="9" id="KW-1185">Reference proteome</keyword>
<name>A0A672ZC69_9TELE</name>
<keyword evidence="4" id="KW-1015">Disulfide bond</keyword>
<keyword evidence="3" id="KW-0472">Membrane</keyword>
<reference evidence="8" key="1">
    <citation type="submission" date="2019-06" db="EMBL/GenBank/DDBJ databases">
        <authorList>
            <consortium name="Wellcome Sanger Institute Data Sharing"/>
        </authorList>
    </citation>
    <scope>NUCLEOTIDE SEQUENCE [LARGE SCALE GENOMIC DNA]</scope>
</reference>
<keyword evidence="5" id="KW-0325">Glycoprotein</keyword>
<dbReference type="SUPFAM" id="SSF48726">
    <property type="entry name" value="Immunoglobulin"/>
    <property type="match status" value="2"/>
</dbReference>
<reference evidence="8" key="2">
    <citation type="submission" date="2025-08" db="UniProtKB">
        <authorList>
            <consortium name="Ensembl"/>
        </authorList>
    </citation>
    <scope>IDENTIFICATION</scope>
</reference>
<evidence type="ECO:0000259" key="7">
    <source>
        <dbReference type="PROSITE" id="PS50835"/>
    </source>
</evidence>
<reference evidence="8" key="3">
    <citation type="submission" date="2025-09" db="UniProtKB">
        <authorList>
            <consortium name="Ensembl"/>
        </authorList>
    </citation>
    <scope>IDENTIFICATION</scope>
</reference>
<dbReference type="Ensembl" id="ENSSORT00005014509.1">
    <property type="protein sequence ID" value="ENSSORP00005014088.1"/>
    <property type="gene ID" value="ENSSORG00005007176.1"/>
</dbReference>
<dbReference type="Pfam" id="PF07686">
    <property type="entry name" value="V-set"/>
    <property type="match status" value="2"/>
</dbReference>
<dbReference type="FunFam" id="2.60.40.10:FF:000142">
    <property type="entry name" value="V-set domain-containing T-cell activation inhibitor 1"/>
    <property type="match status" value="2"/>
</dbReference>
<dbReference type="PANTHER" id="PTHR24100:SF151">
    <property type="entry name" value="ICOS LIGAND"/>
    <property type="match status" value="1"/>
</dbReference>
<dbReference type="GO" id="GO:0050863">
    <property type="term" value="P:regulation of T cell activation"/>
    <property type="evidence" value="ECO:0007669"/>
    <property type="project" value="UniProtKB-ARBA"/>
</dbReference>
<dbReference type="SMART" id="SM00406">
    <property type="entry name" value="IGv"/>
    <property type="match status" value="2"/>
</dbReference>
<accession>A0A672ZC69</accession>
<dbReference type="InterPro" id="IPR003598">
    <property type="entry name" value="Ig_sub2"/>
</dbReference>
<evidence type="ECO:0000256" key="1">
    <source>
        <dbReference type="ARBA" id="ARBA00004370"/>
    </source>
</evidence>
<evidence type="ECO:0000256" key="4">
    <source>
        <dbReference type="ARBA" id="ARBA00023157"/>
    </source>
</evidence>
<sequence>ISVLLVYIYVKFHSQPQLIGSAQPIEVVPGDDVILPCHVEPVQDVVAMTIEWSRPDLDPMFVYLWRARQDNTYMKNPMYTGRTSLSVDELKKGNMSLKLTNVQLSDRGTYTCLFLANNLEMSVELIVGQPHSFGTPQPIVIALGDDVVLPCHLEPAQDAEGFTLKWTRPDLKPRFVHVWRAGVELQDKQHPQYQGRTALFTDELKHGNISLKLVKVKPADEGTYRCYIPALEQQSFVQVVVDQLKDCKTLHFALLDLKKVLEFQNEKRRNGSERKKKLVCVCVCVCVCEGVCVCVCVLGL</sequence>
<protein>
    <recommendedName>
        <fullName evidence="7">Ig-like domain-containing protein</fullName>
    </recommendedName>
</protein>
<evidence type="ECO:0000256" key="2">
    <source>
        <dbReference type="ARBA" id="ARBA00022729"/>
    </source>
</evidence>
<keyword evidence="2" id="KW-0732">Signal</keyword>
<feature type="domain" description="Ig-like" evidence="7">
    <location>
        <begin position="16"/>
        <end position="122"/>
    </location>
</feature>
<dbReference type="InterPro" id="IPR050504">
    <property type="entry name" value="IgSF_BTN/MOG"/>
</dbReference>
<dbReference type="GO" id="GO:0009897">
    <property type="term" value="C:external side of plasma membrane"/>
    <property type="evidence" value="ECO:0007669"/>
    <property type="project" value="TreeGrafter"/>
</dbReference>
<dbReference type="Gene3D" id="2.60.40.10">
    <property type="entry name" value="Immunoglobulins"/>
    <property type="match status" value="2"/>
</dbReference>
<dbReference type="AlphaFoldDB" id="A0A672ZC69"/>
<dbReference type="InterPro" id="IPR036179">
    <property type="entry name" value="Ig-like_dom_sf"/>
</dbReference>
<dbReference type="GO" id="GO:0005102">
    <property type="term" value="F:signaling receptor binding"/>
    <property type="evidence" value="ECO:0007669"/>
    <property type="project" value="TreeGrafter"/>
</dbReference>
<keyword evidence="6" id="KW-0393">Immunoglobulin domain</keyword>
<dbReference type="GO" id="GO:0001817">
    <property type="term" value="P:regulation of cytokine production"/>
    <property type="evidence" value="ECO:0007669"/>
    <property type="project" value="TreeGrafter"/>
</dbReference>
<dbReference type="InterPro" id="IPR007110">
    <property type="entry name" value="Ig-like_dom"/>
</dbReference>